<organism evidence="2">
    <name type="scientific">uncultured densovirus</name>
    <dbReference type="NCBI Taxonomy" id="748192"/>
    <lineage>
        <taxon>Viruses</taxon>
        <taxon>Monodnaviria</taxon>
        <taxon>Shotokuvirae</taxon>
        <taxon>Cossaviricota</taxon>
        <taxon>Quintoviricetes</taxon>
        <taxon>Piccovirales</taxon>
        <taxon>Parvoviridae</taxon>
        <taxon>Densovirinae</taxon>
        <taxon>environmental samples</taxon>
    </lineage>
</organism>
<proteinExistence type="predicted"/>
<gene>
    <name evidence="2" type="primary">NS2</name>
</gene>
<feature type="region of interest" description="Disordered" evidence="1">
    <location>
        <begin position="1"/>
        <end position="23"/>
    </location>
</feature>
<reference evidence="2" key="1">
    <citation type="submission" date="2020-07" db="EMBL/GenBank/DDBJ databases">
        <title>Diversity of sea star-associated densoviruses and transcribed endogenized viral elements of densovirus origin.</title>
        <authorList>
            <person name="Jackson E.W."/>
            <person name="Hewson I."/>
        </authorList>
    </citation>
    <scope>NUCLEOTIDE SEQUENCE</scope>
</reference>
<sequence length="293" mass="33886">MSKRKEHEMSEESDVEEVSEEEERVEGVSFSALLNRILQNNPPLSETSPGYLLGFVNMLQTEEHLPAKIENCLHGLLKAAKTWNNNIGKASKKGVIEYLESCKTLMGNLFETSFDLKTLESFKTFLTAYNEMDITEEDCCRYVEKIATSTSCTTATSATGRVGATGGKRRKLMEPTLDEIDVQLDEIHVEVEPQPMFKTFSSIIARKEGKQYIKRSEEKWKEYQTRVTIYRRADLMDCPKSSEKWKYKYQEMELNYNSGSPISEMMNRIKGHHMMYLKEKNANWEPKKEYNFG</sequence>
<name>A0A7L7YTX0_9VIRU</name>
<accession>A0A7L7YTX0</accession>
<evidence type="ECO:0000256" key="1">
    <source>
        <dbReference type="SAM" id="MobiDB-lite"/>
    </source>
</evidence>
<evidence type="ECO:0000313" key="2">
    <source>
        <dbReference type="EMBL" id="QOD39557.1"/>
    </source>
</evidence>
<protein>
    <submittedName>
        <fullName evidence="2">NS2</fullName>
    </submittedName>
</protein>
<feature type="compositionally biased region" description="Basic and acidic residues" evidence="1">
    <location>
        <begin position="1"/>
        <end position="10"/>
    </location>
</feature>
<dbReference type="EMBL" id="MT733039">
    <property type="protein sequence ID" value="QOD39557.1"/>
    <property type="molecule type" value="Genomic_DNA"/>
</dbReference>
<feature type="compositionally biased region" description="Acidic residues" evidence="1">
    <location>
        <begin position="11"/>
        <end position="23"/>
    </location>
</feature>